<keyword evidence="5" id="KW-0347">Helicase</keyword>
<evidence type="ECO:0000256" key="6">
    <source>
        <dbReference type="ARBA" id="ARBA00022840"/>
    </source>
</evidence>
<dbReference type="SMART" id="SM00847">
    <property type="entry name" value="HA2"/>
    <property type="match status" value="1"/>
</dbReference>
<evidence type="ECO:0000313" key="11">
    <source>
        <dbReference type="Proteomes" id="UP000291343"/>
    </source>
</evidence>
<dbReference type="GO" id="GO:0003724">
    <property type="term" value="F:RNA helicase activity"/>
    <property type="evidence" value="ECO:0007669"/>
    <property type="project" value="UniProtKB-EC"/>
</dbReference>
<dbReference type="InterPro" id="IPR042035">
    <property type="entry name" value="DEAH_win-hel_dom"/>
</dbReference>
<keyword evidence="6" id="KW-0067">ATP-binding</keyword>
<keyword evidence="11" id="KW-1185">Reference proteome</keyword>
<organism evidence="10 11">
    <name type="scientific">Laodelphax striatellus</name>
    <name type="common">Small brown planthopper</name>
    <name type="synonym">Delphax striatella</name>
    <dbReference type="NCBI Taxonomy" id="195883"/>
    <lineage>
        <taxon>Eukaryota</taxon>
        <taxon>Metazoa</taxon>
        <taxon>Ecdysozoa</taxon>
        <taxon>Arthropoda</taxon>
        <taxon>Hexapoda</taxon>
        <taxon>Insecta</taxon>
        <taxon>Pterygota</taxon>
        <taxon>Neoptera</taxon>
        <taxon>Paraneoptera</taxon>
        <taxon>Hemiptera</taxon>
        <taxon>Auchenorrhyncha</taxon>
        <taxon>Fulgoroidea</taxon>
        <taxon>Delphacidae</taxon>
        <taxon>Criomorphinae</taxon>
        <taxon>Laodelphax</taxon>
    </lineage>
</organism>
<dbReference type="PROSITE" id="PS00690">
    <property type="entry name" value="DEAH_ATP_HELICASE"/>
    <property type="match status" value="1"/>
</dbReference>
<dbReference type="PANTHER" id="PTHR18934">
    <property type="entry name" value="ATP-DEPENDENT RNA HELICASE"/>
    <property type="match status" value="1"/>
</dbReference>
<dbReference type="Gene3D" id="3.40.50.300">
    <property type="entry name" value="P-loop containing nucleotide triphosphate hydrolases"/>
    <property type="match status" value="2"/>
</dbReference>
<dbReference type="STRING" id="195883.A0A482XG56"/>
<dbReference type="FunFam" id="3.40.50.300:FF:000767">
    <property type="entry name" value="Putative ATP-dependent RNA helicase DHX35"/>
    <property type="match status" value="1"/>
</dbReference>
<dbReference type="InterPro" id="IPR014001">
    <property type="entry name" value="Helicase_ATP-bd"/>
</dbReference>
<proteinExistence type="inferred from homology"/>
<dbReference type="InterPro" id="IPR027417">
    <property type="entry name" value="P-loop_NTPase"/>
</dbReference>
<evidence type="ECO:0000259" key="8">
    <source>
        <dbReference type="PROSITE" id="PS51192"/>
    </source>
</evidence>
<name>A0A482XG56_LAOST</name>
<dbReference type="Gene3D" id="1.10.10.2130">
    <property type="entry name" value="DEAH helicase family, winged-helix domain"/>
    <property type="match status" value="1"/>
</dbReference>
<dbReference type="GO" id="GO:0005524">
    <property type="term" value="F:ATP binding"/>
    <property type="evidence" value="ECO:0007669"/>
    <property type="project" value="UniProtKB-KW"/>
</dbReference>
<dbReference type="InterPro" id="IPR002464">
    <property type="entry name" value="DNA/RNA_helicase_DEAH_CS"/>
</dbReference>
<dbReference type="PROSITE" id="PS51194">
    <property type="entry name" value="HELICASE_CTER"/>
    <property type="match status" value="1"/>
</dbReference>
<dbReference type="InterPro" id="IPR011545">
    <property type="entry name" value="DEAD/DEAH_box_helicase_dom"/>
</dbReference>
<dbReference type="GO" id="GO:0071013">
    <property type="term" value="C:catalytic step 2 spliceosome"/>
    <property type="evidence" value="ECO:0007669"/>
    <property type="project" value="TreeGrafter"/>
</dbReference>
<evidence type="ECO:0000256" key="7">
    <source>
        <dbReference type="ARBA" id="ARBA00047984"/>
    </source>
</evidence>
<reference evidence="10 11" key="1">
    <citation type="journal article" date="2017" name="Gigascience">
        <title>Genome sequence of the small brown planthopper, Laodelphax striatellus.</title>
        <authorList>
            <person name="Zhu J."/>
            <person name="Jiang F."/>
            <person name="Wang X."/>
            <person name="Yang P."/>
            <person name="Bao Y."/>
            <person name="Zhao W."/>
            <person name="Wang W."/>
            <person name="Lu H."/>
            <person name="Wang Q."/>
            <person name="Cui N."/>
            <person name="Li J."/>
            <person name="Chen X."/>
            <person name="Luo L."/>
            <person name="Yu J."/>
            <person name="Kang L."/>
            <person name="Cui F."/>
        </authorList>
    </citation>
    <scope>NUCLEOTIDE SEQUENCE [LARGE SCALE GENOMIC DNA]</scope>
    <source>
        <strain evidence="10">Lst14</strain>
    </source>
</reference>
<evidence type="ECO:0000256" key="5">
    <source>
        <dbReference type="ARBA" id="ARBA00022806"/>
    </source>
</evidence>
<dbReference type="InterPro" id="IPR001650">
    <property type="entry name" value="Helicase_C-like"/>
</dbReference>
<evidence type="ECO:0000256" key="4">
    <source>
        <dbReference type="ARBA" id="ARBA00022801"/>
    </source>
</evidence>
<dbReference type="CDD" id="cd18791">
    <property type="entry name" value="SF2_C_RHA"/>
    <property type="match status" value="1"/>
</dbReference>
<sequence>MFESVYTQKKHRFLRPGENPTWEEDRTDLDTNEKTKFVYNANISLSLELQRQRLPIFHCRNQLLYLLENYQTVVLVGETGCGKSTQIPQYLLESGWCQDGKVVGVTEPRRVAAITLATRVAEETQSELGGHVVGYCVRFNECFEPRQTKIKYMTEGILMREMMADPLLRAYSVIVVDEVHERTLNTDIILGLLKKIIRKRRDLRIIVTSATVDAEKLKEFFNHNKGKQKDSAVIMSVEGKLYPVEIFFAKEPVPDYVLSAVNVVLEIHAKEDNGDILVFLTGMDEVGRAVSALKDAAADGRKSFKSRDELMVLPMYGSLSNNDQLMVFKRTPKNCRKVVVATNIAETSITIPGIVYVVDCGFVKTRFLNSKTGFDTLTVVPVSKAAAEQRAGRAGRLRPGKVYRLYTEADFDRLPSSSPAEMQRCSLSAAVLQLKALGIDNVLRFAFPSPPPARNLLLALELLCALGALGHSDATLTRPLGLQMAEFPLSPLHAKALIASGSVGGATDGNFGMLQAPERTCEVASRGGRVRHAEQRQAEEGDLLTWLNVFAAYSKVPEKESKAWCGRYYINHRAVRRTLEIKGHLLNILKKFDIAVVSCGGDGDRVRKAITAGFFPNAAYLHHSGSYHSVRGDLPMRVDPSSVLYNQSPHKWLVFCELVHTDQMYMKDCVAVEQEWLLTTAPHFYHVDYKMN</sequence>
<dbReference type="AlphaFoldDB" id="A0A482XG56"/>
<dbReference type="InterPro" id="IPR048333">
    <property type="entry name" value="HA2_WH"/>
</dbReference>
<dbReference type="SMR" id="A0A482XG56"/>
<feature type="domain" description="Helicase ATP-binding" evidence="8">
    <location>
        <begin position="64"/>
        <end position="230"/>
    </location>
</feature>
<accession>A0A482XG56</accession>
<dbReference type="EMBL" id="QKKF02011155">
    <property type="protein sequence ID" value="RZF44268.1"/>
    <property type="molecule type" value="Genomic_DNA"/>
</dbReference>
<dbReference type="SMART" id="SM00490">
    <property type="entry name" value="HELICc"/>
    <property type="match status" value="1"/>
</dbReference>
<dbReference type="Pfam" id="PF04408">
    <property type="entry name" value="WHD_HA2"/>
    <property type="match status" value="1"/>
</dbReference>
<evidence type="ECO:0000256" key="3">
    <source>
        <dbReference type="ARBA" id="ARBA00022741"/>
    </source>
</evidence>
<protein>
    <recommendedName>
        <fullName evidence="2">RNA helicase</fullName>
        <ecNumber evidence="2">3.6.4.13</ecNumber>
    </recommendedName>
</protein>
<dbReference type="Pfam" id="PF07717">
    <property type="entry name" value="OB_NTP_bind"/>
    <property type="match status" value="1"/>
</dbReference>
<dbReference type="Pfam" id="PF00271">
    <property type="entry name" value="Helicase_C"/>
    <property type="match status" value="1"/>
</dbReference>
<dbReference type="Pfam" id="PF00270">
    <property type="entry name" value="DEAD"/>
    <property type="match status" value="1"/>
</dbReference>
<dbReference type="FunFam" id="3.40.50.300:FF:000578">
    <property type="entry name" value="probable ATP-dependent RNA helicase DHX35"/>
    <property type="match status" value="1"/>
</dbReference>
<feature type="domain" description="Helicase C-terminal" evidence="9">
    <location>
        <begin position="260"/>
        <end position="438"/>
    </location>
</feature>
<dbReference type="InParanoid" id="A0A482XG56"/>
<dbReference type="PANTHER" id="PTHR18934:SF136">
    <property type="entry name" value="ATP-DEPENDENT RNA HELICASE DHX35-RELATED"/>
    <property type="match status" value="1"/>
</dbReference>
<dbReference type="OrthoDB" id="10253254at2759"/>
<gene>
    <name evidence="10" type="ORF">LSTR_LSTR006818</name>
</gene>
<comment type="catalytic activity">
    <reaction evidence="7">
        <text>ATP + H2O = ADP + phosphate + H(+)</text>
        <dbReference type="Rhea" id="RHEA:13065"/>
        <dbReference type="ChEBI" id="CHEBI:15377"/>
        <dbReference type="ChEBI" id="CHEBI:15378"/>
        <dbReference type="ChEBI" id="CHEBI:30616"/>
        <dbReference type="ChEBI" id="CHEBI:43474"/>
        <dbReference type="ChEBI" id="CHEBI:456216"/>
        <dbReference type="EC" id="3.6.4.13"/>
    </reaction>
</comment>
<dbReference type="FunCoup" id="A0A482XG56">
    <property type="interactions" value="958"/>
</dbReference>
<evidence type="ECO:0000256" key="1">
    <source>
        <dbReference type="ARBA" id="ARBA00008792"/>
    </source>
</evidence>
<dbReference type="Proteomes" id="UP000291343">
    <property type="component" value="Unassembled WGS sequence"/>
</dbReference>
<dbReference type="GO" id="GO:0016787">
    <property type="term" value="F:hydrolase activity"/>
    <property type="evidence" value="ECO:0007669"/>
    <property type="project" value="UniProtKB-KW"/>
</dbReference>
<dbReference type="PROSITE" id="PS51192">
    <property type="entry name" value="HELICASE_ATP_BIND_1"/>
    <property type="match status" value="1"/>
</dbReference>
<dbReference type="InterPro" id="IPR007502">
    <property type="entry name" value="Helicase-assoc_dom"/>
</dbReference>
<keyword evidence="3" id="KW-0547">Nucleotide-binding</keyword>
<dbReference type="SMART" id="SM00487">
    <property type="entry name" value="DEXDc"/>
    <property type="match status" value="1"/>
</dbReference>
<keyword evidence="4" id="KW-0378">Hydrolase</keyword>
<evidence type="ECO:0000313" key="10">
    <source>
        <dbReference type="EMBL" id="RZF44268.1"/>
    </source>
</evidence>
<evidence type="ECO:0000256" key="2">
    <source>
        <dbReference type="ARBA" id="ARBA00012552"/>
    </source>
</evidence>
<comment type="caution">
    <text evidence="10">The sequence shown here is derived from an EMBL/GenBank/DDBJ whole genome shotgun (WGS) entry which is preliminary data.</text>
</comment>
<dbReference type="InterPro" id="IPR011709">
    <property type="entry name" value="DEAD-box_helicase_OB_fold"/>
</dbReference>
<comment type="similarity">
    <text evidence="1">Belongs to the DEAD box helicase family. DEAH subfamily.</text>
</comment>
<dbReference type="FunFam" id="1.10.10.2130:FF:000001">
    <property type="entry name" value="Pre-mRNA-splicing factor ATP-dependent RNA helicase"/>
    <property type="match status" value="1"/>
</dbReference>
<dbReference type="GO" id="GO:0003723">
    <property type="term" value="F:RNA binding"/>
    <property type="evidence" value="ECO:0007669"/>
    <property type="project" value="TreeGrafter"/>
</dbReference>
<evidence type="ECO:0000259" key="9">
    <source>
        <dbReference type="PROSITE" id="PS51194"/>
    </source>
</evidence>
<dbReference type="EC" id="3.6.4.13" evidence="2"/>
<dbReference type="SUPFAM" id="SSF52540">
    <property type="entry name" value="P-loop containing nucleoside triphosphate hydrolases"/>
    <property type="match status" value="1"/>
</dbReference>